<name>A0A3G1A6D9_9CREN</name>
<evidence type="ECO:0000313" key="4">
    <source>
        <dbReference type="Proteomes" id="UP000266720"/>
    </source>
</evidence>
<dbReference type="Pfam" id="PF12705">
    <property type="entry name" value="PDDEXK_1"/>
    <property type="match status" value="1"/>
</dbReference>
<sequence length="208" mass="23915">MEGVDVVYELYNFLREEREKHQKEPGTVWVTDLVSCSLKSKYTSLYPDLVASDVFNPPTIVGTLIHRGLEELLKNIFETKQFKVEIEPETSMELELPSGKVVLKGRADIVLTSPQGARIGVEIKSMRGDMPTPLEHHVDQVKFYNYMFGLEKTLLVYVSPDRVTQYEVIEKASQEEIVKRLLEPVSPRYPWECKYCPFSVLCPNKSIK</sequence>
<dbReference type="AlphaFoldDB" id="A0A3G1A6D9"/>
<dbReference type="KEGG" id="tcb:TCARB_0632"/>
<evidence type="ECO:0000313" key="3">
    <source>
        <dbReference type="EMBL" id="AJB41688.1"/>
    </source>
</evidence>
<dbReference type="GeneID" id="25406079"/>
<dbReference type="EMBL" id="CP007493">
    <property type="protein sequence ID" value="AJB41688.1"/>
    <property type="molecule type" value="Genomic_DNA"/>
</dbReference>
<organism evidence="3 4">
    <name type="scientific">Thermofilum adornatum 1505</name>
    <dbReference type="NCBI Taxonomy" id="697581"/>
    <lineage>
        <taxon>Archaea</taxon>
        <taxon>Thermoproteota</taxon>
        <taxon>Thermoprotei</taxon>
        <taxon>Thermofilales</taxon>
        <taxon>Thermofilaceae</taxon>
        <taxon>Thermofilum</taxon>
    </lineage>
</organism>
<dbReference type="InterPro" id="IPR038726">
    <property type="entry name" value="PDDEXK_AddAB-type"/>
</dbReference>
<evidence type="ECO:0000256" key="1">
    <source>
        <dbReference type="ARBA" id="ARBA00001936"/>
    </source>
</evidence>
<dbReference type="RefSeq" id="WP_020963193.1">
    <property type="nucleotide sequence ID" value="NZ_CP007493.1"/>
</dbReference>
<feature type="domain" description="PD-(D/E)XK endonuclease-like" evidence="2">
    <location>
        <begin position="89"/>
        <end position="203"/>
    </location>
</feature>
<proteinExistence type="predicted"/>
<protein>
    <recommendedName>
        <fullName evidence="2">PD-(D/E)XK endonuclease-like domain-containing protein</fullName>
    </recommendedName>
</protein>
<dbReference type="Proteomes" id="UP000266720">
    <property type="component" value="Chromosome"/>
</dbReference>
<dbReference type="Gene3D" id="3.90.320.10">
    <property type="match status" value="1"/>
</dbReference>
<evidence type="ECO:0000259" key="2">
    <source>
        <dbReference type="Pfam" id="PF12705"/>
    </source>
</evidence>
<gene>
    <name evidence="3" type="ORF">TCARB_0632</name>
</gene>
<comment type="cofactor">
    <cofactor evidence="1">
        <name>Mn(2+)</name>
        <dbReference type="ChEBI" id="CHEBI:29035"/>
    </cofactor>
</comment>
<dbReference type="STRING" id="697581.TCARB_0632"/>
<dbReference type="InterPro" id="IPR011604">
    <property type="entry name" value="PDDEXK-like_dom_sf"/>
</dbReference>
<accession>A0A3G1A6D9</accession>
<dbReference type="GeneID" id="16574192"/>
<reference evidence="4" key="1">
    <citation type="book" date="2010" name="EXTREMOPHILES" publisher="0:0-0">
        <title>Complete genome sequences of ten hyperthermophilic archaea reveal their metabolic capabilities and possible ecological roles.</title>
        <editorList>
            <person name="?"/>
        </editorList>
        <authorList>
            <person name="Ravin N.V."/>
            <person name="Mardanov A.V."/>
            <person name="Bonch-Osmolovskaya E.A."/>
            <person name="Skryabin K.G."/>
        </authorList>
    </citation>
    <scope>NUCLEOTIDE SEQUENCE [LARGE SCALE GENOMIC DNA]</scope>
    <source>
        <strain evidence="4">1505</strain>
    </source>
</reference>